<evidence type="ECO:0000313" key="2">
    <source>
        <dbReference type="Proteomes" id="UP000308600"/>
    </source>
</evidence>
<evidence type="ECO:0000313" key="1">
    <source>
        <dbReference type="EMBL" id="TFK71896.1"/>
    </source>
</evidence>
<sequence length="274" mass="30762">MTTVVRALRVVAASVGFIISVLILITATRVNKLEKRWLHYALDYPYYLLASGAVSLGTIPILFLIGYLKKGAFLATVLVDMCWFGVLTILWLIGGLLTQQAIKSTSYFDCTVLNQLTEEEEFEQEFEDLKSICTGYSTFRTTSFIACSVFFIYSSCLLILGTISTMKGRSIWLSPVTSPGFYRPPPHHHSENGRYAPQAPKRSEMETVHVPRSVSVTNTMDTLTNSPTSPIHHHHMNLPSTWGYNDSTIGTSAHMTRVPVPVYPQIQEEIHHHH</sequence>
<dbReference type="Proteomes" id="UP000308600">
    <property type="component" value="Unassembled WGS sequence"/>
</dbReference>
<organism evidence="1 2">
    <name type="scientific">Pluteus cervinus</name>
    <dbReference type="NCBI Taxonomy" id="181527"/>
    <lineage>
        <taxon>Eukaryota</taxon>
        <taxon>Fungi</taxon>
        <taxon>Dikarya</taxon>
        <taxon>Basidiomycota</taxon>
        <taxon>Agaricomycotina</taxon>
        <taxon>Agaricomycetes</taxon>
        <taxon>Agaricomycetidae</taxon>
        <taxon>Agaricales</taxon>
        <taxon>Pluteineae</taxon>
        <taxon>Pluteaceae</taxon>
        <taxon>Pluteus</taxon>
    </lineage>
</organism>
<protein>
    <submittedName>
        <fullName evidence="1">Uncharacterized protein</fullName>
    </submittedName>
</protein>
<reference evidence="1 2" key="1">
    <citation type="journal article" date="2019" name="Nat. Ecol. Evol.">
        <title>Megaphylogeny resolves global patterns of mushroom evolution.</title>
        <authorList>
            <person name="Varga T."/>
            <person name="Krizsan K."/>
            <person name="Foldi C."/>
            <person name="Dima B."/>
            <person name="Sanchez-Garcia M."/>
            <person name="Sanchez-Ramirez S."/>
            <person name="Szollosi G.J."/>
            <person name="Szarkandi J.G."/>
            <person name="Papp V."/>
            <person name="Albert L."/>
            <person name="Andreopoulos W."/>
            <person name="Angelini C."/>
            <person name="Antonin V."/>
            <person name="Barry K.W."/>
            <person name="Bougher N.L."/>
            <person name="Buchanan P."/>
            <person name="Buyck B."/>
            <person name="Bense V."/>
            <person name="Catcheside P."/>
            <person name="Chovatia M."/>
            <person name="Cooper J."/>
            <person name="Damon W."/>
            <person name="Desjardin D."/>
            <person name="Finy P."/>
            <person name="Geml J."/>
            <person name="Haridas S."/>
            <person name="Hughes K."/>
            <person name="Justo A."/>
            <person name="Karasinski D."/>
            <person name="Kautmanova I."/>
            <person name="Kiss B."/>
            <person name="Kocsube S."/>
            <person name="Kotiranta H."/>
            <person name="LaButti K.M."/>
            <person name="Lechner B.E."/>
            <person name="Liimatainen K."/>
            <person name="Lipzen A."/>
            <person name="Lukacs Z."/>
            <person name="Mihaltcheva S."/>
            <person name="Morgado L.N."/>
            <person name="Niskanen T."/>
            <person name="Noordeloos M.E."/>
            <person name="Ohm R.A."/>
            <person name="Ortiz-Santana B."/>
            <person name="Ovrebo C."/>
            <person name="Racz N."/>
            <person name="Riley R."/>
            <person name="Savchenko A."/>
            <person name="Shiryaev A."/>
            <person name="Soop K."/>
            <person name="Spirin V."/>
            <person name="Szebenyi C."/>
            <person name="Tomsovsky M."/>
            <person name="Tulloss R.E."/>
            <person name="Uehling J."/>
            <person name="Grigoriev I.V."/>
            <person name="Vagvolgyi C."/>
            <person name="Papp T."/>
            <person name="Martin F.M."/>
            <person name="Miettinen O."/>
            <person name="Hibbett D.S."/>
            <person name="Nagy L.G."/>
        </authorList>
    </citation>
    <scope>NUCLEOTIDE SEQUENCE [LARGE SCALE GENOMIC DNA]</scope>
    <source>
        <strain evidence="1 2">NL-1719</strain>
    </source>
</reference>
<accession>A0ACD3B2S7</accession>
<name>A0ACD3B2S7_9AGAR</name>
<gene>
    <name evidence="1" type="ORF">BDN72DRAFT_402069</name>
</gene>
<keyword evidence="2" id="KW-1185">Reference proteome</keyword>
<dbReference type="EMBL" id="ML208292">
    <property type="protein sequence ID" value="TFK71896.1"/>
    <property type="molecule type" value="Genomic_DNA"/>
</dbReference>
<proteinExistence type="predicted"/>